<dbReference type="GO" id="GO:0008270">
    <property type="term" value="F:zinc ion binding"/>
    <property type="evidence" value="ECO:0007669"/>
    <property type="project" value="UniProtKB-KW"/>
</dbReference>
<evidence type="ECO:0000313" key="6">
    <source>
        <dbReference type="EMBL" id="SDS01365.1"/>
    </source>
</evidence>
<evidence type="ECO:0000259" key="5">
    <source>
        <dbReference type="Pfam" id="PF01258"/>
    </source>
</evidence>
<gene>
    <name evidence="6" type="ORF">SAMN04488570_0941</name>
</gene>
<dbReference type="RefSeq" id="WP_091726648.1">
    <property type="nucleotide sequence ID" value="NZ_LT629757.1"/>
</dbReference>
<sequence>MDPRERLEADRAETQARLAALLEDHAGVVAASRDSNADDEHDPEGQTIAFERSQTAALAHQARRHLHEVDAALARVADGSYGRCEVCGEPVPPGRLDARPTARTCIAHA</sequence>
<dbReference type="Gene3D" id="1.20.120.910">
    <property type="entry name" value="DksA, coiled-coil domain"/>
    <property type="match status" value="1"/>
</dbReference>
<keyword evidence="7" id="KW-1185">Reference proteome</keyword>
<protein>
    <submittedName>
        <fullName evidence="6">RNA polymerase-binding transcription factor DksA</fullName>
    </submittedName>
</protein>
<feature type="zinc finger region" description="dksA C4-type" evidence="4">
    <location>
        <begin position="84"/>
        <end position="108"/>
    </location>
</feature>
<dbReference type="Proteomes" id="UP000198859">
    <property type="component" value="Chromosome I"/>
</dbReference>
<reference evidence="7" key="1">
    <citation type="submission" date="2016-10" db="EMBL/GenBank/DDBJ databases">
        <authorList>
            <person name="Varghese N."/>
            <person name="Submissions S."/>
        </authorList>
    </citation>
    <scope>NUCLEOTIDE SEQUENCE [LARGE SCALE GENOMIC DNA]</scope>
    <source>
        <strain evidence="7">DSM 22127</strain>
    </source>
</reference>
<evidence type="ECO:0000256" key="2">
    <source>
        <dbReference type="ARBA" id="ARBA00022771"/>
    </source>
</evidence>
<dbReference type="PROSITE" id="PS51128">
    <property type="entry name" value="ZF_DKSA_2"/>
    <property type="match status" value="1"/>
</dbReference>
<dbReference type="STRING" id="642780.SAMN04488570_0941"/>
<dbReference type="PANTHER" id="PTHR33823">
    <property type="entry name" value="RNA POLYMERASE-BINDING TRANSCRIPTION FACTOR DKSA-RELATED"/>
    <property type="match status" value="1"/>
</dbReference>
<dbReference type="InterPro" id="IPR000962">
    <property type="entry name" value="Znf_DskA_TraR"/>
</dbReference>
<name>A0A1H1NRI2_9ACTN</name>
<organism evidence="6 7">
    <name type="scientific">Nocardioides scoriae</name>
    <dbReference type="NCBI Taxonomy" id="642780"/>
    <lineage>
        <taxon>Bacteria</taxon>
        <taxon>Bacillati</taxon>
        <taxon>Actinomycetota</taxon>
        <taxon>Actinomycetes</taxon>
        <taxon>Propionibacteriales</taxon>
        <taxon>Nocardioidaceae</taxon>
        <taxon>Nocardioides</taxon>
    </lineage>
</organism>
<keyword evidence="3" id="KW-0862">Zinc</keyword>
<evidence type="ECO:0000256" key="1">
    <source>
        <dbReference type="ARBA" id="ARBA00022723"/>
    </source>
</evidence>
<dbReference type="OrthoDB" id="1121111at2"/>
<keyword evidence="1" id="KW-0479">Metal-binding</keyword>
<proteinExistence type="predicted"/>
<dbReference type="EMBL" id="LT629757">
    <property type="protein sequence ID" value="SDS01365.1"/>
    <property type="molecule type" value="Genomic_DNA"/>
</dbReference>
<keyword evidence="2" id="KW-0863">Zinc-finger</keyword>
<feature type="domain" description="Zinc finger DksA/TraR C4-type" evidence="5">
    <location>
        <begin position="79"/>
        <end position="107"/>
    </location>
</feature>
<accession>A0A1H1NRI2</accession>
<dbReference type="SUPFAM" id="SSF57716">
    <property type="entry name" value="Glucocorticoid receptor-like (DNA-binding domain)"/>
    <property type="match status" value="1"/>
</dbReference>
<evidence type="ECO:0000256" key="3">
    <source>
        <dbReference type="ARBA" id="ARBA00022833"/>
    </source>
</evidence>
<evidence type="ECO:0000313" key="7">
    <source>
        <dbReference type="Proteomes" id="UP000198859"/>
    </source>
</evidence>
<dbReference type="AlphaFoldDB" id="A0A1H1NRI2"/>
<dbReference type="Pfam" id="PF01258">
    <property type="entry name" value="zf-dskA_traR"/>
    <property type="match status" value="1"/>
</dbReference>
<evidence type="ECO:0000256" key="4">
    <source>
        <dbReference type="PROSITE-ProRule" id="PRU00510"/>
    </source>
</evidence>